<keyword evidence="3" id="KW-1185">Reference proteome</keyword>
<proteinExistence type="predicted"/>
<evidence type="ECO:0000259" key="1">
    <source>
        <dbReference type="PROSITE" id="PS51352"/>
    </source>
</evidence>
<protein>
    <submittedName>
        <fullName evidence="2">Thioredoxin</fullName>
    </submittedName>
</protein>
<name>A0A7G2D885_9EURY</name>
<dbReference type="CDD" id="cd02947">
    <property type="entry name" value="TRX_family"/>
    <property type="match status" value="1"/>
</dbReference>
<dbReference type="InterPro" id="IPR050620">
    <property type="entry name" value="Thioredoxin_H-type-like"/>
</dbReference>
<organism evidence="2 3">
    <name type="scientific">Thermococcus camini</name>
    <dbReference type="NCBI Taxonomy" id="2016373"/>
    <lineage>
        <taxon>Archaea</taxon>
        <taxon>Methanobacteriati</taxon>
        <taxon>Methanobacteriota</taxon>
        <taxon>Thermococci</taxon>
        <taxon>Thermococcales</taxon>
        <taxon>Thermococcaceae</taxon>
        <taxon>Thermococcus</taxon>
    </lineage>
</organism>
<evidence type="ECO:0000313" key="2">
    <source>
        <dbReference type="EMBL" id="CAD5244401.1"/>
    </source>
</evidence>
<reference evidence="2 3" key="1">
    <citation type="submission" date="2020-09" db="EMBL/GenBank/DDBJ databases">
        <authorList>
            <person name="Courtine D."/>
        </authorList>
    </citation>
    <scope>NUCLEOTIDE SEQUENCE [LARGE SCALE GENOMIC DNA]</scope>
    <source>
        <strain evidence="2 3">IRI35c</strain>
    </source>
</reference>
<dbReference type="EMBL" id="LR881183">
    <property type="protein sequence ID" value="CAD5244401.1"/>
    <property type="molecule type" value="Genomic_DNA"/>
</dbReference>
<sequence length="107" mass="12440">MIVEYNGNTELNSGKVVLWFSIPGCPPCRIVESFMEELSAEFPEITVVHINAEEWNDLVNRFDILNVPTLVYLKDGEEVARQNLIRRKEEVLIRFEGLKKLLDETFK</sequence>
<dbReference type="SUPFAM" id="SSF52833">
    <property type="entry name" value="Thioredoxin-like"/>
    <property type="match status" value="1"/>
</dbReference>
<dbReference type="PANTHER" id="PTHR10438:SF468">
    <property type="entry name" value="THIOREDOXIN-1-RELATED"/>
    <property type="match status" value="1"/>
</dbReference>
<dbReference type="InterPro" id="IPR017937">
    <property type="entry name" value="Thioredoxin_CS"/>
</dbReference>
<dbReference type="KEGG" id="tcq:TIRI35C_1247"/>
<dbReference type="PROSITE" id="PS51352">
    <property type="entry name" value="THIOREDOXIN_2"/>
    <property type="match status" value="1"/>
</dbReference>
<feature type="domain" description="Thioredoxin" evidence="1">
    <location>
        <begin position="1"/>
        <end position="107"/>
    </location>
</feature>
<dbReference type="GeneID" id="58918989"/>
<dbReference type="AlphaFoldDB" id="A0A7G2D885"/>
<dbReference type="Proteomes" id="UP000516304">
    <property type="component" value="Chromosome TIRI35C"/>
</dbReference>
<dbReference type="Gene3D" id="3.40.30.10">
    <property type="entry name" value="Glutaredoxin"/>
    <property type="match status" value="1"/>
</dbReference>
<gene>
    <name evidence="2" type="ORF">TIRI35C_1247</name>
</gene>
<dbReference type="Pfam" id="PF00085">
    <property type="entry name" value="Thioredoxin"/>
    <property type="match status" value="1"/>
</dbReference>
<dbReference type="RefSeq" id="WP_188202172.1">
    <property type="nucleotide sequence ID" value="NZ_LR881183.1"/>
</dbReference>
<dbReference type="InterPro" id="IPR036249">
    <property type="entry name" value="Thioredoxin-like_sf"/>
</dbReference>
<accession>A0A7G2D885</accession>
<dbReference type="PROSITE" id="PS00194">
    <property type="entry name" value="THIOREDOXIN_1"/>
    <property type="match status" value="1"/>
</dbReference>
<dbReference type="PANTHER" id="PTHR10438">
    <property type="entry name" value="THIOREDOXIN"/>
    <property type="match status" value="1"/>
</dbReference>
<evidence type="ECO:0000313" key="3">
    <source>
        <dbReference type="Proteomes" id="UP000516304"/>
    </source>
</evidence>
<dbReference type="InterPro" id="IPR013766">
    <property type="entry name" value="Thioredoxin_domain"/>
</dbReference>